<dbReference type="GeneID" id="65555907"/>
<organism evidence="7 8">
    <name type="scientific">Saccharolobus shibatae</name>
    <dbReference type="NCBI Taxonomy" id="2286"/>
    <lineage>
        <taxon>Archaea</taxon>
        <taxon>Thermoproteota</taxon>
        <taxon>Thermoprotei</taxon>
        <taxon>Sulfolobales</taxon>
        <taxon>Sulfolobaceae</taxon>
        <taxon>Saccharolobus</taxon>
    </lineage>
</organism>
<dbReference type="GO" id="GO:0046872">
    <property type="term" value="F:metal ion binding"/>
    <property type="evidence" value="ECO:0007669"/>
    <property type="project" value="UniProtKB-KW"/>
</dbReference>
<comment type="similarity">
    <text evidence="2">Belongs to the metallo-beta-lactamase superfamily.</text>
</comment>
<dbReference type="GO" id="GO:0016787">
    <property type="term" value="F:hydrolase activity"/>
    <property type="evidence" value="ECO:0007669"/>
    <property type="project" value="UniProtKB-KW"/>
</dbReference>
<dbReference type="EMBL" id="CP077713">
    <property type="protein sequence ID" value="QXJ33909.1"/>
    <property type="molecule type" value="Genomic_DNA"/>
</dbReference>
<reference evidence="7 8" key="1">
    <citation type="journal article" date="2021" name="Environ. Microbiol.">
        <title>New insights into the diversity and evolution of the archaeal mobilome from three complete genomes of Saccharolobus shibatae.</title>
        <authorList>
            <person name="Medvedeva S."/>
            <person name="Brandt D."/>
            <person name="Cvirkaite-Krupovic V."/>
            <person name="Liu Y."/>
            <person name="Severinov K."/>
            <person name="Ishino S."/>
            <person name="Ishino Y."/>
            <person name="Prangishvili D."/>
            <person name="Kalinowski J."/>
            <person name="Krupovic M."/>
        </authorList>
    </citation>
    <scope>NUCLEOTIDE SEQUENCE [LARGE SCALE GENOMIC DNA]</scope>
    <source>
        <strain evidence="7 8">S38A</strain>
    </source>
</reference>
<dbReference type="Proteomes" id="UP000694036">
    <property type="component" value="Chromosome"/>
</dbReference>
<evidence type="ECO:0000256" key="4">
    <source>
        <dbReference type="ARBA" id="ARBA00022801"/>
    </source>
</evidence>
<dbReference type="AlphaFoldDB" id="A0A8F5BYV4"/>
<evidence type="ECO:0000256" key="5">
    <source>
        <dbReference type="ARBA" id="ARBA00022833"/>
    </source>
</evidence>
<keyword evidence="4" id="KW-0378">Hydrolase</keyword>
<dbReference type="SMART" id="SM00849">
    <property type="entry name" value="Lactamase_B"/>
    <property type="match status" value="1"/>
</dbReference>
<evidence type="ECO:0000259" key="6">
    <source>
        <dbReference type="SMART" id="SM00849"/>
    </source>
</evidence>
<dbReference type="RefSeq" id="WP_218259296.1">
    <property type="nucleotide sequence ID" value="NZ_CP077713.1"/>
</dbReference>
<dbReference type="PANTHER" id="PTHR42978">
    <property type="entry name" value="QUORUM-QUENCHING LACTONASE YTNP-RELATED-RELATED"/>
    <property type="match status" value="1"/>
</dbReference>
<evidence type="ECO:0000313" key="7">
    <source>
        <dbReference type="EMBL" id="QXJ33909.1"/>
    </source>
</evidence>
<gene>
    <name evidence="7" type="ORF">J5U22_00454</name>
</gene>
<evidence type="ECO:0000256" key="2">
    <source>
        <dbReference type="ARBA" id="ARBA00007749"/>
    </source>
</evidence>
<name>A0A8F5BYV4_9CREN</name>
<sequence>MEDGFSLLDLGYNYHAKSILVSDAGNEMVKVPIVGVVIKYRDLKILFDTGPDSRRKYPIMIELNTTQGAENFLPNQLKLINLETKDIDLVVVSHLHYDHAGFLGELKNSSIIIQKDELRYAYNPDWFYKNVYYRQDFDYPDLEYQTINGDYELVDGIRIISLPGHTPGTQGLLIEANNKSVIFTSDAIYTLENIFPKKRKQGFDWSTALWGESVDKVKLLIKLHKVELFPGHDVQFYSNKNFAPYIYKLEW</sequence>
<evidence type="ECO:0000256" key="3">
    <source>
        <dbReference type="ARBA" id="ARBA00022723"/>
    </source>
</evidence>
<proteinExistence type="inferred from homology"/>
<protein>
    <recommendedName>
        <fullName evidence="6">Metallo-beta-lactamase domain-containing protein</fullName>
    </recommendedName>
</protein>
<evidence type="ECO:0000256" key="1">
    <source>
        <dbReference type="ARBA" id="ARBA00001947"/>
    </source>
</evidence>
<evidence type="ECO:0000313" key="8">
    <source>
        <dbReference type="Proteomes" id="UP000694036"/>
    </source>
</evidence>
<keyword evidence="8" id="KW-1185">Reference proteome</keyword>
<keyword evidence="3" id="KW-0479">Metal-binding</keyword>
<dbReference type="CDD" id="cd07729">
    <property type="entry name" value="AHL_lactonase_MBL-fold"/>
    <property type="match status" value="1"/>
</dbReference>
<dbReference type="Pfam" id="PF00753">
    <property type="entry name" value="Lactamase_B"/>
    <property type="match status" value="1"/>
</dbReference>
<comment type="cofactor">
    <cofactor evidence="1">
        <name>Zn(2+)</name>
        <dbReference type="ChEBI" id="CHEBI:29105"/>
    </cofactor>
</comment>
<keyword evidence="5" id="KW-0862">Zinc</keyword>
<dbReference type="InterPro" id="IPR001279">
    <property type="entry name" value="Metallo-B-lactamas"/>
</dbReference>
<accession>A0A8F5BYV4</accession>
<feature type="domain" description="Metallo-beta-lactamase" evidence="6">
    <location>
        <begin position="32"/>
        <end position="232"/>
    </location>
</feature>
<dbReference type="InterPro" id="IPR051013">
    <property type="entry name" value="MBL_superfamily_lactonases"/>
</dbReference>
<dbReference type="PANTHER" id="PTHR42978:SF2">
    <property type="entry name" value="102 KBASES UNSTABLE REGION: FROM 1 TO 119443"/>
    <property type="match status" value="1"/>
</dbReference>